<dbReference type="AlphaFoldDB" id="A0A2R8AKZ3"/>
<accession>A0A2R8AKZ3</accession>
<organism evidence="2 3">
    <name type="scientific">Aliiroseovarius pelagivivens</name>
    <dbReference type="NCBI Taxonomy" id="1639690"/>
    <lineage>
        <taxon>Bacteria</taxon>
        <taxon>Pseudomonadati</taxon>
        <taxon>Pseudomonadota</taxon>
        <taxon>Alphaproteobacteria</taxon>
        <taxon>Rhodobacterales</taxon>
        <taxon>Paracoccaceae</taxon>
        <taxon>Aliiroseovarius</taxon>
    </lineage>
</organism>
<evidence type="ECO:0000256" key="1">
    <source>
        <dbReference type="SAM" id="MobiDB-lite"/>
    </source>
</evidence>
<evidence type="ECO:0000313" key="2">
    <source>
        <dbReference type="EMBL" id="SPF76557.1"/>
    </source>
</evidence>
<reference evidence="2 3" key="1">
    <citation type="submission" date="2018-03" db="EMBL/GenBank/DDBJ databases">
        <authorList>
            <person name="Keele B.F."/>
        </authorList>
    </citation>
    <scope>NUCLEOTIDE SEQUENCE [LARGE SCALE GENOMIC DNA]</scope>
    <source>
        <strain evidence="2 3">CECT 8811</strain>
    </source>
</reference>
<protein>
    <recommendedName>
        <fullName evidence="4">DUF4177 domain-containing protein</fullName>
    </recommendedName>
</protein>
<gene>
    <name evidence="2" type="ORF">ALP8811_01565</name>
</gene>
<keyword evidence="3" id="KW-1185">Reference proteome</keyword>
<evidence type="ECO:0000313" key="3">
    <source>
        <dbReference type="Proteomes" id="UP000244911"/>
    </source>
</evidence>
<evidence type="ECO:0008006" key="4">
    <source>
        <dbReference type="Google" id="ProtNLM"/>
    </source>
</evidence>
<proteinExistence type="predicted"/>
<sequence length="140" mass="15201">MTSYEYQVIPAPRKGKKARGVKGSESRFALAIQDALNEASADGWEYLRTDTLPSEERSGLTGRTTVYQNLLVFRRAIEDQTDEQAADADFEAVTALAEVATAEAEAAEEHHAPNLPSATDANEASDAAPSVERSEPFTLR</sequence>
<dbReference type="EMBL" id="OMOI01000001">
    <property type="protein sequence ID" value="SPF76557.1"/>
    <property type="molecule type" value="Genomic_DNA"/>
</dbReference>
<dbReference type="Proteomes" id="UP000244911">
    <property type="component" value="Unassembled WGS sequence"/>
</dbReference>
<name>A0A2R8AKZ3_9RHOB</name>
<dbReference type="RefSeq" id="WP_181363716.1">
    <property type="nucleotide sequence ID" value="NZ_OMOI01000001.1"/>
</dbReference>
<feature type="region of interest" description="Disordered" evidence="1">
    <location>
        <begin position="101"/>
        <end position="140"/>
    </location>
</feature>